<dbReference type="InterPro" id="IPR001965">
    <property type="entry name" value="Znf_PHD"/>
</dbReference>
<dbReference type="SUPFAM" id="SSF46689">
    <property type="entry name" value="Homeodomain-like"/>
    <property type="match status" value="1"/>
</dbReference>
<dbReference type="Gramene" id="Manes.09G026400.3.v8.1">
    <property type="protein sequence ID" value="Manes.09G026400.3.v8.1.CDS"/>
    <property type="gene ID" value="Manes.09G026400.v8.1"/>
</dbReference>
<feature type="compositionally biased region" description="Basic and acidic residues" evidence="5">
    <location>
        <begin position="441"/>
        <end position="454"/>
    </location>
</feature>
<feature type="compositionally biased region" description="Basic and acidic residues" evidence="5">
    <location>
        <begin position="595"/>
        <end position="606"/>
    </location>
</feature>
<evidence type="ECO:0000313" key="9">
    <source>
        <dbReference type="Proteomes" id="UP000091857"/>
    </source>
</evidence>
<evidence type="ECO:0000259" key="7">
    <source>
        <dbReference type="PROSITE" id="PS50090"/>
    </source>
</evidence>
<proteinExistence type="predicted"/>
<dbReference type="STRING" id="3983.A0A2C9V8K5"/>
<dbReference type="InterPro" id="IPR013083">
    <property type="entry name" value="Znf_RING/FYVE/PHD"/>
</dbReference>
<dbReference type="PROSITE" id="PS50016">
    <property type="entry name" value="ZF_PHD_2"/>
    <property type="match status" value="1"/>
</dbReference>
<dbReference type="PANTHER" id="PTHR47863:SF4">
    <property type="entry name" value="RING_FYVE_PHD ZINC FINGER SUPERFAMILY PROTEIN"/>
    <property type="match status" value="1"/>
</dbReference>
<reference evidence="9" key="1">
    <citation type="journal article" date="2016" name="Nat. Biotechnol.">
        <title>Sequencing wild and cultivated cassava and related species reveals extensive interspecific hybridization and genetic diversity.</title>
        <authorList>
            <person name="Bredeson J.V."/>
            <person name="Lyons J.B."/>
            <person name="Prochnik S.E."/>
            <person name="Wu G.A."/>
            <person name="Ha C.M."/>
            <person name="Edsinger-Gonzales E."/>
            <person name="Grimwood J."/>
            <person name="Schmutz J."/>
            <person name="Rabbi I.Y."/>
            <person name="Egesi C."/>
            <person name="Nauluvula P."/>
            <person name="Lebot V."/>
            <person name="Ndunguru J."/>
            <person name="Mkamilo G."/>
            <person name="Bart R.S."/>
            <person name="Setter T.L."/>
            <person name="Gleadow R.M."/>
            <person name="Kulakow P."/>
            <person name="Ferguson M.E."/>
            <person name="Rounsley S."/>
            <person name="Rokhsar D.S."/>
        </authorList>
    </citation>
    <scope>NUCLEOTIDE SEQUENCE [LARGE SCALE GENOMIC DNA]</scope>
    <source>
        <strain evidence="9">cv. AM560-2</strain>
    </source>
</reference>
<dbReference type="InterPro" id="IPR019786">
    <property type="entry name" value="Zinc_finger_PHD-type_CS"/>
</dbReference>
<dbReference type="SUPFAM" id="SSF57903">
    <property type="entry name" value="FYVE/PHD zinc finger"/>
    <property type="match status" value="1"/>
</dbReference>
<dbReference type="GO" id="GO:0008270">
    <property type="term" value="F:zinc ion binding"/>
    <property type="evidence" value="ECO:0007669"/>
    <property type="project" value="UniProtKB-KW"/>
</dbReference>
<protein>
    <submittedName>
        <fullName evidence="8">Uncharacterized protein</fullName>
    </submittedName>
</protein>
<dbReference type="CDD" id="cd11660">
    <property type="entry name" value="SANT_TRF"/>
    <property type="match status" value="1"/>
</dbReference>
<keyword evidence="1" id="KW-0479">Metal-binding</keyword>
<dbReference type="Gene3D" id="3.30.40.10">
    <property type="entry name" value="Zinc/RING finger domain, C3HC4 (zinc finger)"/>
    <property type="match status" value="1"/>
</dbReference>
<dbReference type="EMBL" id="CM004395">
    <property type="protein sequence ID" value="OAY40487.1"/>
    <property type="molecule type" value="Genomic_DNA"/>
</dbReference>
<dbReference type="PROSITE" id="PS50090">
    <property type="entry name" value="MYB_LIKE"/>
    <property type="match status" value="1"/>
</dbReference>
<dbReference type="AlphaFoldDB" id="A0A2C9V8K5"/>
<evidence type="ECO:0000256" key="5">
    <source>
        <dbReference type="SAM" id="MobiDB-lite"/>
    </source>
</evidence>
<feature type="domain" description="PHD-type" evidence="6">
    <location>
        <begin position="520"/>
        <end position="569"/>
    </location>
</feature>
<feature type="region of interest" description="Disordered" evidence="5">
    <location>
        <begin position="182"/>
        <end position="245"/>
    </location>
</feature>
<dbReference type="InterPro" id="IPR019787">
    <property type="entry name" value="Znf_PHD-finger"/>
</dbReference>
<feature type="domain" description="Myb-like" evidence="7">
    <location>
        <begin position="780"/>
        <end position="841"/>
    </location>
</feature>
<comment type="caution">
    <text evidence="8">The sequence shown here is derived from an EMBL/GenBank/DDBJ whole genome shotgun (WGS) entry which is preliminary data.</text>
</comment>
<sequence>MGDPSSSASSLEWLWTIEYLARFRQLDPSILHHLIDAAPVLSEHLGKSTREMVSLRCLEQLFGIGNGVPNDVPSVGEPKRTFDFSGTCEDALKSILKETSVSDLRMTRSDVLRWDIHPFITHKRACMPKCALEKLKDEISKGTHPNAAALTELIGVVHKNDENGKITVDSGHHNAVTGRIDSDETDAQVMAPEESTNSLPLENKNGMVGGDSHHRNLLPLKRNKSSLDNENPAGEHQEDQGGVGNGDLLLNVKRVKSNTMCISNSTERSFILQNGKRLVEDSSEKLVRVKEKGSCQMERESQIRLAECKSLENGHDNFVATKELGNSHNVGVSADFLNNQCENAGNANRMQSDRSGDGPSQHILVDEVHEAEHILVGVKERGSCQMQRESQIGELAECRSLENGHDKFVATKELGDSHNAGVNADFQHNQSESAGDANKMQSDRSGDGPSHHISVDSLSGLHRDAAVEKLGGMEHLCQEDTSSDGDEYHLRKVDVAMEKSHFLSSQCTLNHVSPTNWTELHLCVKCSKDGQLLVCNAVGCPLVVHKECLGSLPRFDEEGNFYCPFCSYSLAISEYMEAKKKASLARRELSAFIHKQTESSHSKEHNNLNQDGDEDDMSGNVRESESNQTNNGGYAFEVNSQLEKRRGDKQPVEPTVSCSDIKLINQEEDPDVTHAITNVSTGEKEREEMASECLTVGGLERQDQTFANPKCNGDNPMRKDSECFPLNGKQAGVIEKNVLEQQSSDQENISDEGNKENLVSNYSIRFQRREKQYLSPAIPQLRRKKVHWTTEEEEMLKEGVQKFSNVGERAIPWKKILEYGSSVFLNGRTTVDLKDKWRNICKGSPKCK</sequence>
<keyword evidence="3" id="KW-0862">Zinc</keyword>
<feature type="region of interest" description="Disordered" evidence="5">
    <location>
        <begin position="595"/>
        <end position="634"/>
    </location>
</feature>
<dbReference type="SMART" id="SM00249">
    <property type="entry name" value="PHD"/>
    <property type="match status" value="1"/>
</dbReference>
<dbReference type="InterPro" id="IPR001005">
    <property type="entry name" value="SANT/Myb"/>
</dbReference>
<dbReference type="InterPro" id="IPR011011">
    <property type="entry name" value="Znf_FYVE_PHD"/>
</dbReference>
<evidence type="ECO:0000256" key="4">
    <source>
        <dbReference type="PROSITE-ProRule" id="PRU00146"/>
    </source>
</evidence>
<evidence type="ECO:0000259" key="6">
    <source>
        <dbReference type="PROSITE" id="PS50016"/>
    </source>
</evidence>
<dbReference type="PANTHER" id="PTHR47863">
    <property type="entry name" value="RING/FYVE/PHD ZINC FINGER SUPERFAMILY PROTEIN"/>
    <property type="match status" value="1"/>
</dbReference>
<dbReference type="SMR" id="A0A2C9V8K5"/>
<evidence type="ECO:0000256" key="3">
    <source>
        <dbReference type="ARBA" id="ARBA00022833"/>
    </source>
</evidence>
<dbReference type="InterPro" id="IPR009057">
    <property type="entry name" value="Homeodomain-like_sf"/>
</dbReference>
<organism evidence="8 9">
    <name type="scientific">Manihot esculenta</name>
    <name type="common">Cassava</name>
    <name type="synonym">Jatropha manihot</name>
    <dbReference type="NCBI Taxonomy" id="3983"/>
    <lineage>
        <taxon>Eukaryota</taxon>
        <taxon>Viridiplantae</taxon>
        <taxon>Streptophyta</taxon>
        <taxon>Embryophyta</taxon>
        <taxon>Tracheophyta</taxon>
        <taxon>Spermatophyta</taxon>
        <taxon>Magnoliopsida</taxon>
        <taxon>eudicotyledons</taxon>
        <taxon>Gunneridae</taxon>
        <taxon>Pentapetalae</taxon>
        <taxon>rosids</taxon>
        <taxon>fabids</taxon>
        <taxon>Malpighiales</taxon>
        <taxon>Euphorbiaceae</taxon>
        <taxon>Crotonoideae</taxon>
        <taxon>Manihoteae</taxon>
        <taxon>Manihot</taxon>
    </lineage>
</organism>
<evidence type="ECO:0000313" key="8">
    <source>
        <dbReference type="EMBL" id="OAY40487.1"/>
    </source>
</evidence>
<name>A0A2C9V8K5_MANES</name>
<evidence type="ECO:0000256" key="1">
    <source>
        <dbReference type="ARBA" id="ARBA00022723"/>
    </source>
</evidence>
<gene>
    <name evidence="8" type="ORF">MANES_09G026400v8</name>
</gene>
<accession>A0A2C9V8K5</accession>
<dbReference type="OrthoDB" id="608866at2759"/>
<dbReference type="Gene3D" id="1.10.10.60">
    <property type="entry name" value="Homeodomain-like"/>
    <property type="match status" value="1"/>
</dbReference>
<evidence type="ECO:0000256" key="2">
    <source>
        <dbReference type="ARBA" id="ARBA00022771"/>
    </source>
</evidence>
<dbReference type="Pfam" id="PF00249">
    <property type="entry name" value="Myb_DNA-binding"/>
    <property type="match status" value="1"/>
</dbReference>
<keyword evidence="9" id="KW-1185">Reference proteome</keyword>
<dbReference type="Gramene" id="Manes.09G026400.5.v8.1">
    <property type="protein sequence ID" value="Manes.09G026400.5.v8.1.CDS"/>
    <property type="gene ID" value="Manes.09G026400.v8.1"/>
</dbReference>
<keyword evidence="2 4" id="KW-0863">Zinc-finger</keyword>
<dbReference type="PROSITE" id="PS01359">
    <property type="entry name" value="ZF_PHD_1"/>
    <property type="match status" value="1"/>
</dbReference>
<feature type="region of interest" description="Disordered" evidence="5">
    <location>
        <begin position="430"/>
        <end position="458"/>
    </location>
</feature>
<dbReference type="SMART" id="SM00717">
    <property type="entry name" value="SANT"/>
    <property type="match status" value="1"/>
</dbReference>
<dbReference type="Proteomes" id="UP000091857">
    <property type="component" value="Chromosome 9"/>
</dbReference>